<dbReference type="Pfam" id="PF00294">
    <property type="entry name" value="PfkB"/>
    <property type="match status" value="1"/>
</dbReference>
<evidence type="ECO:0000256" key="6">
    <source>
        <dbReference type="PIRNR" id="PIRNR000535"/>
    </source>
</evidence>
<dbReference type="GO" id="GO:0003872">
    <property type="term" value="F:6-phosphofructokinase activity"/>
    <property type="evidence" value="ECO:0007669"/>
    <property type="project" value="TreeGrafter"/>
</dbReference>
<dbReference type="FunFam" id="3.40.1190.20:FF:000001">
    <property type="entry name" value="Phosphofructokinase"/>
    <property type="match status" value="1"/>
</dbReference>
<comment type="similarity">
    <text evidence="1 6">Belongs to the carbohydrate kinase PfkB family.</text>
</comment>
<dbReference type="GO" id="GO:0005829">
    <property type="term" value="C:cytosol"/>
    <property type="evidence" value="ECO:0007669"/>
    <property type="project" value="TreeGrafter"/>
</dbReference>
<dbReference type="RefSeq" id="WP_135162571.1">
    <property type="nucleotide sequence ID" value="NZ_SPQS01000003.1"/>
</dbReference>
<evidence type="ECO:0000313" key="8">
    <source>
        <dbReference type="EMBL" id="TFV78661.1"/>
    </source>
</evidence>
<evidence type="ECO:0000313" key="9">
    <source>
        <dbReference type="Proteomes" id="UP000297700"/>
    </source>
</evidence>
<evidence type="ECO:0000256" key="5">
    <source>
        <dbReference type="ARBA" id="ARBA00022840"/>
    </source>
</evidence>
<dbReference type="EMBL" id="SPQS01000003">
    <property type="protein sequence ID" value="TFV78661.1"/>
    <property type="molecule type" value="Genomic_DNA"/>
</dbReference>
<accession>A0A4Y9PE38</accession>
<keyword evidence="2 6" id="KW-0808">Transferase</keyword>
<dbReference type="NCBIfam" id="TIGR03168">
    <property type="entry name" value="1-PFK"/>
    <property type="match status" value="1"/>
</dbReference>
<keyword evidence="4 8" id="KW-0418">Kinase</keyword>
<dbReference type="Proteomes" id="UP000297700">
    <property type="component" value="Unassembled WGS sequence"/>
</dbReference>
<dbReference type="SUPFAM" id="SSF53613">
    <property type="entry name" value="Ribokinase-like"/>
    <property type="match status" value="1"/>
</dbReference>
<evidence type="ECO:0000256" key="1">
    <source>
        <dbReference type="ARBA" id="ARBA00010688"/>
    </source>
</evidence>
<protein>
    <recommendedName>
        <fullName evidence="6">Phosphofructokinase</fullName>
    </recommendedName>
</protein>
<dbReference type="AlphaFoldDB" id="A0A4Y9PE38"/>
<keyword evidence="5" id="KW-0067">ATP-binding</keyword>
<dbReference type="GO" id="GO:0005524">
    <property type="term" value="F:ATP binding"/>
    <property type="evidence" value="ECO:0007669"/>
    <property type="project" value="UniProtKB-KW"/>
</dbReference>
<keyword evidence="3" id="KW-0547">Nucleotide-binding</keyword>
<comment type="caution">
    <text evidence="8">The sequence shown here is derived from an EMBL/GenBank/DDBJ whole genome shotgun (WGS) entry which is preliminary data.</text>
</comment>
<name>A0A4Y9PE38_9BRAD</name>
<dbReference type="PIRSF" id="PIRSF000535">
    <property type="entry name" value="1PFK/6PFK/LacC"/>
    <property type="match status" value="1"/>
</dbReference>
<gene>
    <name evidence="8" type="ORF">E4K64_05610</name>
</gene>
<reference evidence="8 9" key="1">
    <citation type="submission" date="2019-03" db="EMBL/GenBank/DDBJ databases">
        <title>Bradyrhizobium strains diversity.</title>
        <authorList>
            <person name="Urquiaga M.C.O."/>
            <person name="Hungria M."/>
            <person name="Delamuta J.R.M."/>
            <person name="Klepa M.S."/>
        </authorList>
    </citation>
    <scope>NUCLEOTIDE SEQUENCE [LARGE SCALE GENOMIC DNA]</scope>
    <source>
        <strain evidence="8 9">CNPSo 3426</strain>
    </source>
</reference>
<dbReference type="CDD" id="cd01164">
    <property type="entry name" value="FruK_PfkB_like"/>
    <property type="match status" value="1"/>
</dbReference>
<dbReference type="InterPro" id="IPR017583">
    <property type="entry name" value="Tagatose/fructose_Pkinase"/>
</dbReference>
<dbReference type="PANTHER" id="PTHR46566:SF2">
    <property type="entry name" value="ATP-DEPENDENT 6-PHOSPHOFRUCTOKINASE ISOZYME 2"/>
    <property type="match status" value="1"/>
</dbReference>
<organism evidence="8 9">
    <name type="scientific">Bradyrhizobium frederickii</name>
    <dbReference type="NCBI Taxonomy" id="2560054"/>
    <lineage>
        <taxon>Bacteria</taxon>
        <taxon>Pseudomonadati</taxon>
        <taxon>Pseudomonadota</taxon>
        <taxon>Alphaproteobacteria</taxon>
        <taxon>Hyphomicrobiales</taxon>
        <taxon>Nitrobacteraceae</taxon>
        <taxon>Bradyrhizobium</taxon>
    </lineage>
</organism>
<dbReference type="PANTHER" id="PTHR46566">
    <property type="entry name" value="1-PHOSPHOFRUCTOKINASE-RELATED"/>
    <property type="match status" value="1"/>
</dbReference>
<evidence type="ECO:0000256" key="4">
    <source>
        <dbReference type="ARBA" id="ARBA00022777"/>
    </source>
</evidence>
<evidence type="ECO:0000256" key="3">
    <source>
        <dbReference type="ARBA" id="ARBA00022741"/>
    </source>
</evidence>
<evidence type="ECO:0000259" key="7">
    <source>
        <dbReference type="Pfam" id="PF00294"/>
    </source>
</evidence>
<evidence type="ECO:0000256" key="2">
    <source>
        <dbReference type="ARBA" id="ARBA00022679"/>
    </source>
</evidence>
<feature type="domain" description="Carbohydrate kinase PfkB" evidence="7">
    <location>
        <begin position="14"/>
        <end position="296"/>
    </location>
</feature>
<dbReference type="InterPro" id="IPR029056">
    <property type="entry name" value="Ribokinase-like"/>
</dbReference>
<dbReference type="Gene3D" id="3.40.1190.20">
    <property type="match status" value="1"/>
</dbReference>
<proteinExistence type="inferred from homology"/>
<dbReference type="InterPro" id="IPR011611">
    <property type="entry name" value="PfkB_dom"/>
</dbReference>
<sequence length="313" mass="33502">MPDIATVTINPAVDVSTSVERIVPVAKLRGTSQRRDPGGGGINVARVIKRLGGRGVRAIYPVGGATGDLLRRLLDAESVDSQTFQIAGETREDFFVHEQSTALQYRFILPGPTLIDREWSEFLQRIASLDPFPRFVVASGSLPGGVPDDFYARMAAITKRRESQIILDTSGAALAAAVAEGVDLIKPNLREMRELTGTEPQDAGEWVAAARRIVEMRQASIVALTMGHLGAALVTRDRTWRAKSLPIIPQSAVGAGDSFLGALVLRLASGTDLSAAFRYAMAAGAAALLNPGTELCRTADVERLAEQVVIEET</sequence>